<evidence type="ECO:0000256" key="1">
    <source>
        <dbReference type="SAM" id="Phobius"/>
    </source>
</evidence>
<comment type="caution">
    <text evidence="2">The sequence shown here is derived from an EMBL/GenBank/DDBJ whole genome shotgun (WGS) entry which is preliminary data.</text>
</comment>
<proteinExistence type="predicted"/>
<dbReference type="AlphaFoldDB" id="A0A1R3JPE8"/>
<keyword evidence="1" id="KW-1133">Transmembrane helix</keyword>
<reference evidence="3" key="1">
    <citation type="submission" date="2013-09" db="EMBL/GenBank/DDBJ databases">
        <title>Corchorus olitorius genome sequencing.</title>
        <authorList>
            <person name="Alam M."/>
            <person name="Haque M.S."/>
            <person name="Islam M.S."/>
            <person name="Emdad E.M."/>
            <person name="Islam M.M."/>
            <person name="Ahmed B."/>
            <person name="Halim A."/>
            <person name="Hossen Q.M.M."/>
            <person name="Hossain M.Z."/>
            <person name="Ahmed R."/>
            <person name="Khan M.M."/>
            <person name="Islam R."/>
            <person name="Rashid M.M."/>
            <person name="Khan S.A."/>
            <person name="Rahman M.S."/>
            <person name="Alam M."/>
            <person name="Yahiya A.S."/>
            <person name="Khan M.S."/>
            <person name="Azam M.S."/>
            <person name="Haque T."/>
            <person name="Lashkar M.Z.H."/>
            <person name="Akhand A.I."/>
            <person name="Morshed G."/>
            <person name="Roy S."/>
            <person name="Uddin K.S."/>
            <person name="Rabeya T."/>
            <person name="Hossain A.S."/>
            <person name="Chowdhury A."/>
            <person name="Snigdha A.R."/>
            <person name="Mortoza M.S."/>
            <person name="Matin S.A."/>
            <person name="Hoque S.M.E."/>
            <person name="Islam M.K."/>
            <person name="Roy D.K."/>
            <person name="Haider R."/>
            <person name="Moosa M.M."/>
            <person name="Elias S.M."/>
            <person name="Hasan A.M."/>
            <person name="Jahan S."/>
            <person name="Shafiuddin M."/>
            <person name="Mahmood N."/>
            <person name="Shommy N.S."/>
        </authorList>
    </citation>
    <scope>NUCLEOTIDE SEQUENCE [LARGE SCALE GENOMIC DNA]</scope>
    <source>
        <strain evidence="3">cv. O-4</strain>
    </source>
</reference>
<feature type="transmembrane region" description="Helical" evidence="1">
    <location>
        <begin position="22"/>
        <end position="43"/>
    </location>
</feature>
<evidence type="ECO:0000313" key="3">
    <source>
        <dbReference type="Proteomes" id="UP000187203"/>
    </source>
</evidence>
<name>A0A1R3JPE8_9ROSI</name>
<gene>
    <name evidence="2" type="ORF">COLO4_15202</name>
</gene>
<accession>A0A1R3JPE8</accession>
<dbReference type="EMBL" id="AWUE01015612">
    <property type="protein sequence ID" value="OMO96567.1"/>
    <property type="molecule type" value="Genomic_DNA"/>
</dbReference>
<protein>
    <submittedName>
        <fullName evidence="2">PHD finger protein</fullName>
    </submittedName>
</protein>
<organism evidence="2 3">
    <name type="scientific">Corchorus olitorius</name>
    <dbReference type="NCBI Taxonomy" id="93759"/>
    <lineage>
        <taxon>Eukaryota</taxon>
        <taxon>Viridiplantae</taxon>
        <taxon>Streptophyta</taxon>
        <taxon>Embryophyta</taxon>
        <taxon>Tracheophyta</taxon>
        <taxon>Spermatophyta</taxon>
        <taxon>Magnoliopsida</taxon>
        <taxon>eudicotyledons</taxon>
        <taxon>Gunneridae</taxon>
        <taxon>Pentapetalae</taxon>
        <taxon>rosids</taxon>
        <taxon>malvids</taxon>
        <taxon>Malvales</taxon>
        <taxon>Malvaceae</taxon>
        <taxon>Grewioideae</taxon>
        <taxon>Apeibeae</taxon>
        <taxon>Corchorus</taxon>
    </lineage>
</organism>
<dbReference type="Proteomes" id="UP000187203">
    <property type="component" value="Unassembled WGS sequence"/>
</dbReference>
<sequence>MTIRVYPRPTNNPRWKQFEEPLFGRIIMSLIALTIIIPAFVYWRFHRYQVIELLGYRGENGGQIIHKVERLLRVLLGSNVVFLFKGIIRPSDGRQGSAQKQLNLALNVVITFFTLLAVLFAVLDYIYSNTIVAIVLVLSLMTLMRCLRMI</sequence>
<keyword evidence="1" id="KW-0812">Transmembrane</keyword>
<feature type="transmembrane region" description="Helical" evidence="1">
    <location>
        <begin position="129"/>
        <end position="147"/>
    </location>
</feature>
<keyword evidence="3" id="KW-1185">Reference proteome</keyword>
<evidence type="ECO:0000313" key="2">
    <source>
        <dbReference type="EMBL" id="OMO96567.1"/>
    </source>
</evidence>
<feature type="transmembrane region" description="Helical" evidence="1">
    <location>
        <begin position="104"/>
        <end position="123"/>
    </location>
</feature>
<keyword evidence="1" id="KW-0472">Membrane</keyword>